<organism evidence="2 3">
    <name type="scientific">Moraxella oculi</name>
    <dbReference type="NCBI Taxonomy" id="2940516"/>
    <lineage>
        <taxon>Bacteria</taxon>
        <taxon>Pseudomonadati</taxon>
        <taxon>Pseudomonadota</taxon>
        <taxon>Gammaproteobacteria</taxon>
        <taxon>Moraxellales</taxon>
        <taxon>Moraxellaceae</taxon>
        <taxon>Moraxella</taxon>
    </lineage>
</organism>
<feature type="region of interest" description="Disordered" evidence="1">
    <location>
        <begin position="1"/>
        <end position="31"/>
    </location>
</feature>
<evidence type="ECO:0000313" key="2">
    <source>
        <dbReference type="EMBL" id="MFL1731770.1"/>
    </source>
</evidence>
<feature type="compositionally biased region" description="Basic and acidic residues" evidence="1">
    <location>
        <begin position="16"/>
        <end position="30"/>
    </location>
</feature>
<feature type="compositionally biased region" description="Polar residues" evidence="1">
    <location>
        <begin position="1"/>
        <end position="15"/>
    </location>
</feature>
<dbReference type="EMBL" id="JBJJXE010000001">
    <property type="protein sequence ID" value="MFL1731770.1"/>
    <property type="molecule type" value="Genomic_DNA"/>
</dbReference>
<protein>
    <submittedName>
        <fullName evidence="2">Uncharacterized protein</fullName>
    </submittedName>
</protein>
<evidence type="ECO:0000256" key="1">
    <source>
        <dbReference type="SAM" id="MobiDB-lite"/>
    </source>
</evidence>
<proteinExistence type="predicted"/>
<dbReference type="Proteomes" id="UP001624684">
    <property type="component" value="Unassembled WGS sequence"/>
</dbReference>
<name>A0ABW8U4J4_9GAMM</name>
<keyword evidence="3" id="KW-1185">Reference proteome</keyword>
<accession>A0ABW8U4J4</accession>
<sequence>MADDNIIQTEQANNRTDFEQQKEPDGDGNRGFEIALSQMPKIKLVSGVTLATFPKTLLLI</sequence>
<evidence type="ECO:0000313" key="3">
    <source>
        <dbReference type="Proteomes" id="UP001624684"/>
    </source>
</evidence>
<dbReference type="RefSeq" id="WP_407068555.1">
    <property type="nucleotide sequence ID" value="NZ_JBJJXE010000001.1"/>
</dbReference>
<comment type="caution">
    <text evidence="2">The sequence shown here is derived from an EMBL/GenBank/DDBJ whole genome shotgun (WGS) entry which is preliminary data.</text>
</comment>
<reference evidence="2 3" key="1">
    <citation type="submission" date="2024-11" db="EMBL/GenBank/DDBJ databases">
        <title>First Report of Moraxella oculi in Brazil in an Infectious Bovine Keratoconjunctivitis Outbreak.</title>
        <authorList>
            <person name="Carvalho C.V."/>
            <person name="Domingues R."/>
            <person name="Coutinho C."/>
            <person name="Honorio N.T.B.S."/>
            <person name="Faza D.R.L.R."/>
            <person name="Carvalho W.A."/>
            <person name="Machado A.B.F."/>
            <person name="Martins M.F."/>
            <person name="Gaspar E.B."/>
        </authorList>
    </citation>
    <scope>NUCLEOTIDE SEQUENCE [LARGE SCALE GENOMIC DNA]</scope>
    <source>
        <strain evidence="2 3">2117LE</strain>
    </source>
</reference>
<gene>
    <name evidence="2" type="ORF">ACJHVH_01965</name>
</gene>